<gene>
    <name evidence="2" type="primary">yjbO</name>
    <name evidence="2" type="ordered locus">ETA_30960</name>
</gene>
<protein>
    <recommendedName>
        <fullName evidence="4">Phage shock protein G</fullName>
    </recommendedName>
</protein>
<feature type="transmembrane region" description="Helical" evidence="1">
    <location>
        <begin position="9"/>
        <end position="35"/>
    </location>
</feature>
<name>B2VKD5_ERWT9</name>
<evidence type="ECO:0008006" key="4">
    <source>
        <dbReference type="Google" id="ProtNLM"/>
    </source>
</evidence>
<dbReference type="AlphaFoldDB" id="B2VKD5"/>
<accession>B2VKD5</accession>
<keyword evidence="3" id="KW-1185">Reference proteome</keyword>
<proteinExistence type="predicted"/>
<dbReference type="InterPro" id="IPR014318">
    <property type="entry name" value="Phageshock_PspG"/>
</dbReference>
<dbReference type="STRING" id="465817.ETA_30960"/>
<keyword evidence="1" id="KW-1133">Transmembrane helix</keyword>
<dbReference type="EMBL" id="CU468135">
    <property type="protein sequence ID" value="CAO98142.1"/>
    <property type="molecule type" value="Genomic_DNA"/>
</dbReference>
<dbReference type="Proteomes" id="UP000001726">
    <property type="component" value="Chromosome"/>
</dbReference>
<dbReference type="HOGENOM" id="CLU_165376_0_0_6"/>
<evidence type="ECO:0000313" key="2">
    <source>
        <dbReference type="EMBL" id="CAO98142.1"/>
    </source>
</evidence>
<dbReference type="NCBIfam" id="TIGR02975">
    <property type="entry name" value="phageshock_pspG"/>
    <property type="match status" value="1"/>
</dbReference>
<dbReference type="KEGG" id="eta:ETA_30960"/>
<evidence type="ECO:0000256" key="1">
    <source>
        <dbReference type="SAM" id="Phobius"/>
    </source>
</evidence>
<dbReference type="eggNOG" id="ENOG50332RI">
    <property type="taxonomic scope" value="Bacteria"/>
</dbReference>
<keyword evidence="1" id="KW-0812">Transmembrane</keyword>
<reference evidence="2 3" key="1">
    <citation type="journal article" date="2008" name="Environ. Microbiol.">
        <title>The genome of Erwinia tasmaniensis strain Et1/99, a non-pathogenic bacterium in the genus Erwinia.</title>
        <authorList>
            <person name="Kube M."/>
            <person name="Migdoll A.M."/>
            <person name="Mueller I."/>
            <person name="Kuhl H."/>
            <person name="Beck A."/>
            <person name="Reinhardt R."/>
            <person name="Geider K."/>
        </authorList>
    </citation>
    <scope>NUCLEOTIDE SEQUENCE [LARGE SCALE GENOMIC DNA]</scope>
    <source>
        <strain evidence="3">DSM 17950 / CFBP 7177 / CIP 109463 / NCPPB 4357 / Et1/99</strain>
    </source>
</reference>
<feature type="transmembrane region" description="Helical" evidence="1">
    <location>
        <begin position="41"/>
        <end position="66"/>
    </location>
</feature>
<organism evidence="2 3">
    <name type="scientific">Erwinia tasmaniensis (strain DSM 17950 / CFBP 7177 / CIP 109463 / NCPPB 4357 / Et1/99)</name>
    <dbReference type="NCBI Taxonomy" id="465817"/>
    <lineage>
        <taxon>Bacteria</taxon>
        <taxon>Pseudomonadati</taxon>
        <taxon>Pseudomonadota</taxon>
        <taxon>Gammaproteobacteria</taxon>
        <taxon>Enterobacterales</taxon>
        <taxon>Erwiniaceae</taxon>
        <taxon>Erwinia</taxon>
    </lineage>
</organism>
<sequence length="81" mass="9052">MERRVMSEILFVVGFFIMLLMTGISLLGIIAALLVATLVMFIGGFFAIVIKLLPWLAMAVAAVWLYRTFCKPHTQGKKGLY</sequence>
<evidence type="ECO:0000313" key="3">
    <source>
        <dbReference type="Proteomes" id="UP000001726"/>
    </source>
</evidence>
<keyword evidence="1" id="KW-0472">Membrane</keyword>
<dbReference type="Pfam" id="PF09583">
    <property type="entry name" value="Phageshock_PspG"/>
    <property type="match status" value="1"/>
</dbReference>